<comment type="caution">
    <text evidence="3">The sequence shown here is derived from an EMBL/GenBank/DDBJ whole genome shotgun (WGS) entry which is preliminary data.</text>
</comment>
<dbReference type="PROSITE" id="PS50003">
    <property type="entry name" value="PH_DOMAIN"/>
    <property type="match status" value="1"/>
</dbReference>
<feature type="region of interest" description="Disordered" evidence="1">
    <location>
        <begin position="174"/>
        <end position="193"/>
    </location>
</feature>
<dbReference type="SUPFAM" id="SSF50729">
    <property type="entry name" value="PH domain-like"/>
    <property type="match status" value="1"/>
</dbReference>
<dbReference type="OrthoDB" id="2344588at2759"/>
<dbReference type="InterPro" id="IPR001849">
    <property type="entry name" value="PH_domain"/>
</dbReference>
<accession>A0A068S097</accession>
<dbReference type="Proteomes" id="UP000027586">
    <property type="component" value="Unassembled WGS sequence"/>
</dbReference>
<dbReference type="Pfam" id="PF00169">
    <property type="entry name" value="PH"/>
    <property type="match status" value="1"/>
</dbReference>
<reference evidence="3" key="1">
    <citation type="submission" date="2013-08" db="EMBL/GenBank/DDBJ databases">
        <title>Gene expansion shapes genome architecture in the human pathogen Lichtheimia corymbifera: an evolutionary genomics analysis in the ancient terrestrial Mucorales (Mucoromycotina).</title>
        <authorList>
            <person name="Schwartze V.U."/>
            <person name="Winter S."/>
            <person name="Shelest E."/>
            <person name="Marcet-Houben M."/>
            <person name="Horn F."/>
            <person name="Wehner S."/>
            <person name="Hoffmann K."/>
            <person name="Riege K."/>
            <person name="Sammeth M."/>
            <person name="Nowrousian M."/>
            <person name="Valiante V."/>
            <person name="Linde J."/>
            <person name="Jacobsen I.D."/>
            <person name="Marz M."/>
            <person name="Brakhage A.A."/>
            <person name="Gabaldon T."/>
            <person name="Bocker S."/>
            <person name="Voigt K."/>
        </authorList>
    </citation>
    <scope>NUCLEOTIDE SEQUENCE [LARGE SCALE GENOMIC DNA]</scope>
    <source>
        <strain evidence="3">FSU 9682</strain>
    </source>
</reference>
<name>A0A068S097_9FUNG</name>
<sequence length="307" mass="34541">MHAQQQQYTSAYNTPMAGWLAKMTPLPFGKSRWQDRFFVLLDTELRYYKDEHVVSPSGILNLRQIRGAVAMAVDQQSYCIRLEPHREAHIKPWTIACRSAIDLQTWLDILRQRLDRLVPLISSPDTTSIITTTITATSSSISLKRPSFSWLRKQKQSTSDINLSSEPLYHAITHDDCIPRPRPRKMGPAPSLSRRRGIVLPPIIIQDSPFYEPGSLCLSSSPSDISSCSSLSSYGVDNTYNGLTTPLHPPPHQSHLSRMLKEGDNSGNHHTATAGLRSMPSLAKLKLKDDEDASPSFLHYKERFHLA</sequence>
<dbReference type="Gene3D" id="2.30.29.30">
    <property type="entry name" value="Pleckstrin-homology domain (PH domain)/Phosphotyrosine-binding domain (PTB)"/>
    <property type="match status" value="1"/>
</dbReference>
<dbReference type="VEuPathDB" id="FungiDB:LCOR_06556.1"/>
<dbReference type="SMART" id="SM00233">
    <property type="entry name" value="PH"/>
    <property type="match status" value="1"/>
</dbReference>
<gene>
    <name evidence="3" type="ORF">LCOR_06556.1</name>
</gene>
<organism evidence="3 4">
    <name type="scientific">Lichtheimia corymbifera JMRC:FSU:9682</name>
    <dbReference type="NCBI Taxonomy" id="1263082"/>
    <lineage>
        <taxon>Eukaryota</taxon>
        <taxon>Fungi</taxon>
        <taxon>Fungi incertae sedis</taxon>
        <taxon>Mucoromycota</taxon>
        <taxon>Mucoromycotina</taxon>
        <taxon>Mucoromycetes</taxon>
        <taxon>Mucorales</taxon>
        <taxon>Lichtheimiaceae</taxon>
        <taxon>Lichtheimia</taxon>
    </lineage>
</organism>
<dbReference type="EMBL" id="CBTN010000029">
    <property type="protein sequence ID" value="CDH55415.1"/>
    <property type="molecule type" value="Genomic_DNA"/>
</dbReference>
<feature type="domain" description="PH" evidence="2">
    <location>
        <begin position="13"/>
        <end position="115"/>
    </location>
</feature>
<protein>
    <recommendedName>
        <fullName evidence="2">PH domain-containing protein</fullName>
    </recommendedName>
</protein>
<evidence type="ECO:0000313" key="4">
    <source>
        <dbReference type="Proteomes" id="UP000027586"/>
    </source>
</evidence>
<evidence type="ECO:0000256" key="1">
    <source>
        <dbReference type="SAM" id="MobiDB-lite"/>
    </source>
</evidence>
<evidence type="ECO:0000259" key="2">
    <source>
        <dbReference type="PROSITE" id="PS50003"/>
    </source>
</evidence>
<dbReference type="InterPro" id="IPR011993">
    <property type="entry name" value="PH-like_dom_sf"/>
</dbReference>
<dbReference type="AlphaFoldDB" id="A0A068S097"/>
<evidence type="ECO:0000313" key="3">
    <source>
        <dbReference type="EMBL" id="CDH55415.1"/>
    </source>
</evidence>
<proteinExistence type="predicted"/>
<keyword evidence="4" id="KW-1185">Reference proteome</keyword>